<evidence type="ECO:0000256" key="4">
    <source>
        <dbReference type="ARBA" id="ARBA00022525"/>
    </source>
</evidence>
<dbReference type="Pfam" id="PF00110">
    <property type="entry name" value="wnt"/>
    <property type="match status" value="1"/>
</dbReference>
<dbReference type="PANTHER" id="PTHR12027:SF81">
    <property type="entry name" value="WNT INHIBITOR OF DORSAL PROTEIN"/>
    <property type="match status" value="1"/>
</dbReference>
<dbReference type="FunFam" id="3.30.2460.20:FF:000003">
    <property type="entry name" value="Protein Wnt"/>
    <property type="match status" value="1"/>
</dbReference>
<dbReference type="GO" id="GO:0030182">
    <property type="term" value="P:neuron differentiation"/>
    <property type="evidence" value="ECO:0007669"/>
    <property type="project" value="TreeGrafter"/>
</dbReference>
<evidence type="ECO:0000256" key="5">
    <source>
        <dbReference type="ARBA" id="ARBA00022530"/>
    </source>
</evidence>
<evidence type="ECO:0000256" key="1">
    <source>
        <dbReference type="ARBA" id="ARBA00004498"/>
    </source>
</evidence>
<keyword evidence="5" id="KW-0272">Extracellular matrix</keyword>
<keyword evidence="9" id="KW-0449">Lipoprotein</keyword>
<feature type="chain" id="PRO_5003384561" description="Protein Wnt" evidence="11">
    <location>
        <begin position="22"/>
        <end position="345"/>
    </location>
</feature>
<dbReference type="AlphaFoldDB" id="F8TIC4"/>
<dbReference type="PANTHER" id="PTHR12027">
    <property type="entry name" value="WNT RELATED"/>
    <property type="match status" value="1"/>
</dbReference>
<keyword evidence="11" id="KW-0732">Signal</keyword>
<dbReference type="Gene3D" id="3.30.2460.20">
    <property type="match status" value="1"/>
</dbReference>
<comment type="similarity">
    <text evidence="2 10">Belongs to the Wnt family.</text>
</comment>
<evidence type="ECO:0000256" key="2">
    <source>
        <dbReference type="ARBA" id="ARBA00005683"/>
    </source>
</evidence>
<name>F8TIC4_BUGNE</name>
<comment type="function">
    <text evidence="10">Ligand for members of the frizzled family of seven transmembrane receptors.</text>
</comment>
<proteinExistence type="evidence at transcript level"/>
<evidence type="ECO:0000256" key="10">
    <source>
        <dbReference type="RuleBase" id="RU003500"/>
    </source>
</evidence>
<evidence type="ECO:0000256" key="8">
    <source>
        <dbReference type="ARBA" id="ARBA00023180"/>
    </source>
</evidence>
<evidence type="ECO:0000256" key="11">
    <source>
        <dbReference type="SAM" id="SignalP"/>
    </source>
</evidence>
<dbReference type="PROSITE" id="PS00246">
    <property type="entry name" value="WNT1"/>
    <property type="match status" value="1"/>
</dbReference>
<evidence type="ECO:0000256" key="9">
    <source>
        <dbReference type="ARBA" id="ARBA00023288"/>
    </source>
</evidence>
<dbReference type="SMART" id="SM00097">
    <property type="entry name" value="WNT1"/>
    <property type="match status" value="1"/>
</dbReference>
<dbReference type="PRINTS" id="PR01892">
    <property type="entry name" value="WNT8PROTEIN"/>
</dbReference>
<reference evidence="12" key="1">
    <citation type="journal article" date="2011" name="Evodevo">
        <title>Gene expression in bryozoan larvae suggest a fundamental importance of pre-patterned blastemic cells in the bryozoan life-cycle.</title>
        <authorList>
            <person name="Fuchs J."/>
            <person name="Martindale M.Q."/>
            <person name="Hejnol A."/>
        </authorList>
    </citation>
    <scope>NUCLEOTIDE SEQUENCE</scope>
</reference>
<dbReference type="GO" id="GO:0005615">
    <property type="term" value="C:extracellular space"/>
    <property type="evidence" value="ECO:0007669"/>
    <property type="project" value="TreeGrafter"/>
</dbReference>
<dbReference type="GO" id="GO:0005109">
    <property type="term" value="F:frizzled binding"/>
    <property type="evidence" value="ECO:0007669"/>
    <property type="project" value="TreeGrafter"/>
</dbReference>
<evidence type="ECO:0000313" key="12">
    <source>
        <dbReference type="EMBL" id="AEH57095.1"/>
    </source>
</evidence>
<dbReference type="InterPro" id="IPR018161">
    <property type="entry name" value="Wnt_CS"/>
</dbReference>
<dbReference type="InterPro" id="IPR043158">
    <property type="entry name" value="Wnt_C"/>
</dbReference>
<evidence type="ECO:0000256" key="6">
    <source>
        <dbReference type="ARBA" id="ARBA00022687"/>
    </source>
</evidence>
<dbReference type="EMBL" id="HQ914804">
    <property type="protein sequence ID" value="AEH57095.1"/>
    <property type="molecule type" value="mRNA"/>
</dbReference>
<sequence>MAKTWISCMFITIIFSQFSHTYTTWSVNNFMMAGQKASALFSKSAAAGGLMAVEECHHQFMWDQWNCPKESISLYSENHLPTAIREVAFLYSIISAGVMYTLTLNCSMGHFKTCSCDSSKSGSKGDKDWNWGGCSDNVVFGEKASKQYIDNLETGVDERAIVNLHNNEAGRRAVRRTLKLTCKCHGVSGSCSIRTCWKELSEFRTVGDYLKRKYFRAVMVDARNGQLRKGNSVQRRDERDILQISKQDLVYLEHSPNFCTANSDYGTSGAIGRACSRPSVRHSENRWERKSCNRLCKSCGLKVKQVSVSETSTCNCQFHWCCEVKCDNCTKIVEKFTCIPRSSST</sequence>
<keyword evidence="7" id="KW-1015">Disulfide bond</keyword>
<evidence type="ECO:0000256" key="7">
    <source>
        <dbReference type="ARBA" id="ARBA00023157"/>
    </source>
</evidence>
<feature type="signal peptide" evidence="11">
    <location>
        <begin position="1"/>
        <end position="21"/>
    </location>
</feature>
<keyword evidence="6 10" id="KW-0879">Wnt signaling pathway</keyword>
<protein>
    <recommendedName>
        <fullName evidence="10">Protein Wnt</fullName>
    </recommendedName>
</protein>
<evidence type="ECO:0000256" key="3">
    <source>
        <dbReference type="ARBA" id="ARBA00022473"/>
    </source>
</evidence>
<dbReference type="InterPro" id="IPR013301">
    <property type="entry name" value="Wnt8"/>
</dbReference>
<dbReference type="GO" id="GO:0005125">
    <property type="term" value="F:cytokine activity"/>
    <property type="evidence" value="ECO:0007669"/>
    <property type="project" value="TreeGrafter"/>
</dbReference>
<keyword evidence="8" id="KW-0325">Glycoprotein</keyword>
<organism evidence="12">
    <name type="scientific">Bugula neritina</name>
    <name type="common">Brown bryozoan</name>
    <name type="synonym">Sertularia neritina</name>
    <dbReference type="NCBI Taxonomy" id="10212"/>
    <lineage>
        <taxon>Eukaryota</taxon>
        <taxon>Metazoa</taxon>
        <taxon>Spiralia</taxon>
        <taxon>Lophotrochozoa</taxon>
        <taxon>Bryozoa</taxon>
        <taxon>Gymnolaemata</taxon>
        <taxon>Cheilostomatida</taxon>
        <taxon>Flustrina</taxon>
        <taxon>Buguloidea</taxon>
        <taxon>Bugulidae</taxon>
        <taxon>Bugula</taxon>
    </lineage>
</organism>
<comment type="subcellular location">
    <subcellularLocation>
        <location evidence="1 10">Secreted</location>
        <location evidence="1 10">Extracellular space</location>
        <location evidence="1 10">Extracellular matrix</location>
    </subcellularLocation>
</comment>
<keyword evidence="3 10" id="KW-0217">Developmental protein</keyword>
<dbReference type="InterPro" id="IPR005817">
    <property type="entry name" value="Wnt"/>
</dbReference>
<keyword evidence="4" id="KW-0964">Secreted</keyword>
<accession>F8TIC4</accession>
<dbReference type="GO" id="GO:0045165">
    <property type="term" value="P:cell fate commitment"/>
    <property type="evidence" value="ECO:0007669"/>
    <property type="project" value="TreeGrafter"/>
</dbReference>
<dbReference type="PRINTS" id="PR01349">
    <property type="entry name" value="WNTPROTEIN"/>
</dbReference>
<dbReference type="GO" id="GO:0060070">
    <property type="term" value="P:canonical Wnt signaling pathway"/>
    <property type="evidence" value="ECO:0007669"/>
    <property type="project" value="TreeGrafter"/>
</dbReference>
<dbReference type="CDD" id="cd19340">
    <property type="entry name" value="Wnt_Wnt8"/>
    <property type="match status" value="1"/>
</dbReference>